<keyword evidence="4 7" id="KW-0812">Transmembrane</keyword>
<feature type="transmembrane region" description="Helical" evidence="7">
    <location>
        <begin position="570"/>
        <end position="589"/>
    </location>
</feature>
<dbReference type="PANTHER" id="PTHR33406">
    <property type="entry name" value="MEMBRANE PROTEIN MJ1562-RELATED"/>
    <property type="match status" value="1"/>
</dbReference>
<name>A0ABP5BWJ4_9PSEU</name>
<evidence type="ECO:0000256" key="6">
    <source>
        <dbReference type="ARBA" id="ARBA00023136"/>
    </source>
</evidence>
<comment type="subcellular location">
    <subcellularLocation>
        <location evidence="1">Cell membrane</location>
        <topology evidence="1">Multi-pass membrane protein</topology>
    </subcellularLocation>
</comment>
<feature type="domain" description="SSD" evidence="8">
    <location>
        <begin position="208"/>
        <end position="333"/>
    </location>
</feature>
<evidence type="ECO:0000313" key="10">
    <source>
        <dbReference type="Proteomes" id="UP001501116"/>
    </source>
</evidence>
<feature type="transmembrane region" description="Helical" evidence="7">
    <location>
        <begin position="283"/>
        <end position="304"/>
    </location>
</feature>
<gene>
    <name evidence="9" type="ORF">GCM10009754_23930</name>
</gene>
<feature type="transmembrane region" description="Helical" evidence="7">
    <location>
        <begin position="377"/>
        <end position="402"/>
    </location>
</feature>
<evidence type="ECO:0000256" key="4">
    <source>
        <dbReference type="ARBA" id="ARBA00022692"/>
    </source>
</evidence>
<feature type="transmembrane region" description="Helical" evidence="7">
    <location>
        <begin position="193"/>
        <end position="222"/>
    </location>
</feature>
<dbReference type="PANTHER" id="PTHR33406:SF11">
    <property type="entry name" value="MEMBRANE PROTEIN SCO6666-RELATED"/>
    <property type="match status" value="1"/>
</dbReference>
<dbReference type="InterPro" id="IPR004869">
    <property type="entry name" value="MMPL_dom"/>
</dbReference>
<feature type="transmembrane region" description="Helical" evidence="7">
    <location>
        <begin position="16"/>
        <end position="35"/>
    </location>
</feature>
<evidence type="ECO:0000256" key="5">
    <source>
        <dbReference type="ARBA" id="ARBA00022989"/>
    </source>
</evidence>
<dbReference type="Pfam" id="PF03176">
    <property type="entry name" value="MMPL"/>
    <property type="match status" value="2"/>
</dbReference>
<evidence type="ECO:0000313" key="9">
    <source>
        <dbReference type="EMBL" id="GAA1953828.1"/>
    </source>
</evidence>
<comment type="caution">
    <text evidence="9">The sequence shown here is derived from an EMBL/GenBank/DDBJ whole genome shotgun (WGS) entry which is preliminary data.</text>
</comment>
<dbReference type="RefSeq" id="WP_344416781.1">
    <property type="nucleotide sequence ID" value="NZ_BAAANN010000008.1"/>
</dbReference>
<evidence type="ECO:0000256" key="3">
    <source>
        <dbReference type="ARBA" id="ARBA00022475"/>
    </source>
</evidence>
<proteinExistence type="inferred from homology"/>
<evidence type="ECO:0000259" key="8">
    <source>
        <dbReference type="PROSITE" id="PS50156"/>
    </source>
</evidence>
<dbReference type="Gene3D" id="1.20.1640.10">
    <property type="entry name" value="Multidrug efflux transporter AcrB transmembrane domain"/>
    <property type="match status" value="2"/>
</dbReference>
<dbReference type="InterPro" id="IPR000731">
    <property type="entry name" value="SSD"/>
</dbReference>
<keyword evidence="3" id="KW-1003">Cell membrane</keyword>
<accession>A0ABP5BWJ4</accession>
<evidence type="ECO:0000256" key="7">
    <source>
        <dbReference type="SAM" id="Phobius"/>
    </source>
</evidence>
<keyword evidence="6 7" id="KW-0472">Membrane</keyword>
<feature type="transmembrane region" description="Helical" evidence="7">
    <location>
        <begin position="234"/>
        <end position="255"/>
    </location>
</feature>
<organism evidence="9 10">
    <name type="scientific">Amycolatopsis minnesotensis</name>
    <dbReference type="NCBI Taxonomy" id="337894"/>
    <lineage>
        <taxon>Bacteria</taxon>
        <taxon>Bacillati</taxon>
        <taxon>Actinomycetota</taxon>
        <taxon>Actinomycetes</taxon>
        <taxon>Pseudonocardiales</taxon>
        <taxon>Pseudonocardiaceae</taxon>
        <taxon>Amycolatopsis</taxon>
    </lineage>
</organism>
<feature type="transmembrane region" description="Helical" evidence="7">
    <location>
        <begin position="543"/>
        <end position="565"/>
    </location>
</feature>
<dbReference type="InterPro" id="IPR050545">
    <property type="entry name" value="Mycobact_MmpL"/>
</dbReference>
<feature type="transmembrane region" description="Helical" evidence="7">
    <location>
        <begin position="310"/>
        <end position="334"/>
    </location>
</feature>
<sequence>MLTRLADLGIRVPKRILGFAAFVLIAGAVFGVPVADHLSAGGFADPGASSTAANDLLAGRFHAGDPNLVLQVSAPGGADDAAARAEGERLVGALRGEPDARQAESYWTAPAPVAPGLRADDARSGLVVATVTGDDDQAPKRAAAIVDRLLADPVPGATVTAGGQAIAYHQVSDRVTADLTTAELVAVPLTGLVLIWVFGSVVAALVPLAVGLFSIAGTLALLRGLTAVTPVSVYAMNLTTALGLALAIDYSLFIVSRYREEARSGLAPADAVRVAMRTAGRTVLFSALTVGLSLAALAVFPVYFLRSFAYAGIGVVALAALASLVVVPALLTVLGPRLDALDIRVPIRRWLRRPPPRPVPAERSFWYRVASAVMRRAVPAGLAVTALLLVLGSPFLGVRFGYPDDRVLPPVSSSHQVGDALRTGFASNAAATITVVLPEVSGEPGALDRYATALSRIGGVTGVSSATGTYAAGGQVAPPSGAPMVSGASAYLAVRTGLDPMSDEGKKVLEAVKAAPSPGEALFTGLAAENEDSVAALGDRLPLAIALIAATTFVVLFLLTGSILLPLKALVLNTLSLSATFGAMVWIFQDGHLSSLHGSTVTGYLVATMPLLMFCLSFGISMDYEVFLLARIREHWLESGRTPADNERAVSLGLGHTGRIVTAAAVLMAIVFAALATGSVSFMQMFGTGLTLAVLMDATLVRGVLVPAFMRLAGRANWWAPGPLARWHARYGWTESGRIGESGPAKAASVADTG</sequence>
<keyword evidence="5 7" id="KW-1133">Transmembrane helix</keyword>
<dbReference type="Proteomes" id="UP001501116">
    <property type="component" value="Unassembled WGS sequence"/>
</dbReference>
<reference evidence="10" key="1">
    <citation type="journal article" date="2019" name="Int. J. Syst. Evol. Microbiol.">
        <title>The Global Catalogue of Microorganisms (GCM) 10K type strain sequencing project: providing services to taxonomists for standard genome sequencing and annotation.</title>
        <authorList>
            <consortium name="The Broad Institute Genomics Platform"/>
            <consortium name="The Broad Institute Genome Sequencing Center for Infectious Disease"/>
            <person name="Wu L."/>
            <person name="Ma J."/>
        </authorList>
    </citation>
    <scope>NUCLEOTIDE SEQUENCE [LARGE SCALE GENOMIC DNA]</scope>
    <source>
        <strain evidence="10">JCM 14545</strain>
    </source>
</reference>
<dbReference type="SUPFAM" id="SSF82866">
    <property type="entry name" value="Multidrug efflux transporter AcrB transmembrane domain"/>
    <property type="match status" value="2"/>
</dbReference>
<protein>
    <submittedName>
        <fullName evidence="9">MMPL family transporter</fullName>
    </submittedName>
</protein>
<evidence type="ECO:0000256" key="1">
    <source>
        <dbReference type="ARBA" id="ARBA00004651"/>
    </source>
</evidence>
<feature type="transmembrane region" description="Helical" evidence="7">
    <location>
        <begin position="660"/>
        <end position="680"/>
    </location>
</feature>
<evidence type="ECO:0000256" key="2">
    <source>
        <dbReference type="ARBA" id="ARBA00010157"/>
    </source>
</evidence>
<dbReference type="PROSITE" id="PS50156">
    <property type="entry name" value="SSD"/>
    <property type="match status" value="1"/>
</dbReference>
<feature type="transmembrane region" description="Helical" evidence="7">
    <location>
        <begin position="601"/>
        <end position="621"/>
    </location>
</feature>
<feature type="transmembrane region" description="Helical" evidence="7">
    <location>
        <begin position="686"/>
        <end position="705"/>
    </location>
</feature>
<keyword evidence="10" id="KW-1185">Reference proteome</keyword>
<comment type="similarity">
    <text evidence="2">Belongs to the resistance-nodulation-cell division (RND) (TC 2.A.6) family. MmpL subfamily.</text>
</comment>
<dbReference type="EMBL" id="BAAANN010000008">
    <property type="protein sequence ID" value="GAA1953828.1"/>
    <property type="molecule type" value="Genomic_DNA"/>
</dbReference>